<gene>
    <name evidence="1" type="ORF">TSAR_016795</name>
</gene>
<reference evidence="1 2" key="1">
    <citation type="journal article" date="2017" name="Curr. Biol.">
        <title>The Evolution of Venom by Co-option of Single-Copy Genes.</title>
        <authorList>
            <person name="Martinson E.O."/>
            <person name="Mrinalini"/>
            <person name="Kelkar Y.D."/>
            <person name="Chang C.H."/>
            <person name="Werren J.H."/>
        </authorList>
    </citation>
    <scope>NUCLEOTIDE SEQUENCE [LARGE SCALE GENOMIC DNA]</scope>
    <source>
        <strain evidence="1 2">Alberta</strain>
        <tissue evidence="1">Whole body</tissue>
    </source>
</reference>
<sequence>MITLLDDSNVSRRIGVVAKCNTYHLTQEKLICYIFAPPVASVVSLETVQSVSLLEEFEKALQNNCADIKSSLSAIDSKLISAPELARMTPASSRIKTVENLACQGSSNPVCPSWPSTYLLTSGKALGATTTTLIIQKTSSPKVNVLSFAEPALFTTTAYLELNLRLLAEYICSIFSSLSLTQYGLVSSLDRQDPIISPDSHHAAHLLQISSPRPSLNACKDSVVDSFYKSVNNIIESQVPFNGQRSDTYSNWNDDELTSAIWSKKRVHSLWKESHIVKYNIRTFWSYVKGLRYESGFPSKVTAARLKSVQHRIIRYLAFKNNHLMSRLEHDYTKLSKFFNLPTIMSLHHYHECLLSFKVLYDYVSCNAITAKFSIRELDYSFRNRPLQEESSLSNFGFFSTITRLRRSWNILPRSVRDDDLRTVGIP</sequence>
<dbReference type="AlphaFoldDB" id="A0A232EJ59"/>
<proteinExistence type="predicted"/>
<comment type="caution">
    <text evidence="1">The sequence shown here is derived from an EMBL/GenBank/DDBJ whole genome shotgun (WGS) entry which is preliminary data.</text>
</comment>
<feature type="non-terminal residue" evidence="1">
    <location>
        <position position="427"/>
    </location>
</feature>
<organism evidence="1 2">
    <name type="scientific">Trichomalopsis sarcophagae</name>
    <dbReference type="NCBI Taxonomy" id="543379"/>
    <lineage>
        <taxon>Eukaryota</taxon>
        <taxon>Metazoa</taxon>
        <taxon>Ecdysozoa</taxon>
        <taxon>Arthropoda</taxon>
        <taxon>Hexapoda</taxon>
        <taxon>Insecta</taxon>
        <taxon>Pterygota</taxon>
        <taxon>Neoptera</taxon>
        <taxon>Endopterygota</taxon>
        <taxon>Hymenoptera</taxon>
        <taxon>Apocrita</taxon>
        <taxon>Proctotrupomorpha</taxon>
        <taxon>Chalcidoidea</taxon>
        <taxon>Pteromalidae</taxon>
        <taxon>Pteromalinae</taxon>
        <taxon>Trichomalopsis</taxon>
    </lineage>
</organism>
<evidence type="ECO:0000313" key="2">
    <source>
        <dbReference type="Proteomes" id="UP000215335"/>
    </source>
</evidence>
<protein>
    <submittedName>
        <fullName evidence="1">Uncharacterized protein</fullName>
    </submittedName>
</protein>
<name>A0A232EJ59_9HYME</name>
<dbReference type="EMBL" id="NNAY01004079">
    <property type="protein sequence ID" value="OXU18400.1"/>
    <property type="molecule type" value="Genomic_DNA"/>
</dbReference>
<accession>A0A232EJ59</accession>
<keyword evidence="2" id="KW-1185">Reference proteome</keyword>
<evidence type="ECO:0000313" key="1">
    <source>
        <dbReference type="EMBL" id="OXU18400.1"/>
    </source>
</evidence>
<dbReference type="Proteomes" id="UP000215335">
    <property type="component" value="Unassembled WGS sequence"/>
</dbReference>